<accession>A0A533QD31</accession>
<dbReference type="GO" id="GO:0003755">
    <property type="term" value="F:peptidyl-prolyl cis-trans isomerase activity"/>
    <property type="evidence" value="ECO:0007669"/>
    <property type="project" value="UniProtKB-KW"/>
</dbReference>
<dbReference type="PANTHER" id="PTHR47245:SF2">
    <property type="entry name" value="PEPTIDYL-PROLYL CIS-TRANS ISOMERASE HP_0175-RELATED"/>
    <property type="match status" value="1"/>
</dbReference>
<dbReference type="Gene3D" id="3.10.50.40">
    <property type="match status" value="1"/>
</dbReference>
<evidence type="ECO:0000256" key="2">
    <source>
        <dbReference type="SAM" id="SignalP"/>
    </source>
</evidence>
<keyword evidence="1" id="KW-0697">Rotamase</keyword>
<comment type="caution">
    <text evidence="4">The sequence shown here is derived from an EMBL/GenBank/DDBJ whole genome shotgun (WGS) entry which is preliminary data.</text>
</comment>
<dbReference type="EMBL" id="SULG01000016">
    <property type="protein sequence ID" value="TLD42628.1"/>
    <property type="molecule type" value="Genomic_DNA"/>
</dbReference>
<feature type="domain" description="PpiC" evidence="3">
    <location>
        <begin position="160"/>
        <end position="262"/>
    </location>
</feature>
<dbReference type="Gene3D" id="1.10.4030.10">
    <property type="entry name" value="Porin chaperone SurA, peptide-binding domain"/>
    <property type="match status" value="1"/>
</dbReference>
<dbReference type="InterPro" id="IPR000297">
    <property type="entry name" value="PPIase_PpiC"/>
</dbReference>
<protein>
    <submittedName>
        <fullName evidence="4">Survival protein SurA (Peptidyl-prolyl cis-trans isomerase SurA)</fullName>
    </submittedName>
</protein>
<sequence>MNKLIVPLLYLALTLFQQTAFSADKKYQNDVVATVNGKKILQEDISKRLSNFKDVDPDTLDTIKQEIIDQLITDILLEEFIDKQGLVVAPEEIEREIDQIRGTIGGTQSLEQVLVSIGSHMMEFKKSVKHSIALEKYFHDKLDDRMLEKFFEENKNLFNGESVKVSHILVDTRNMKTPEEYAQALEHIKNIKKEIDQGSAFDKTARKYSNCPSALIGGDLGFIQRKSNLAKSFSDTAFTLQVDQVGGPIRTEYGYHLIKVTDKKEGSRIQFTSVKEKVRLEVLDAEILKLLDRLRKEAQIVAN</sequence>
<dbReference type="Proteomes" id="UP000319783">
    <property type="component" value="Unassembled WGS sequence"/>
</dbReference>
<proteinExistence type="predicted"/>
<dbReference type="Pfam" id="PF13616">
    <property type="entry name" value="Rotamase_3"/>
    <property type="match status" value="1"/>
</dbReference>
<evidence type="ECO:0000259" key="3">
    <source>
        <dbReference type="PROSITE" id="PS50198"/>
    </source>
</evidence>
<keyword evidence="1 4" id="KW-0413">Isomerase</keyword>
<dbReference type="Pfam" id="PF13624">
    <property type="entry name" value="SurA_N_3"/>
    <property type="match status" value="1"/>
</dbReference>
<reference evidence="4 5" key="1">
    <citation type="submission" date="2019-04" db="EMBL/GenBank/DDBJ databases">
        <title>Genome of a novel bacterium Candidatus Jettenia ecosi reconstructed from metagenome of an anammox bioreactor.</title>
        <authorList>
            <person name="Mardanov A.V."/>
            <person name="Beletsky A.V."/>
            <person name="Ravin N.V."/>
            <person name="Botchkova E.A."/>
            <person name="Litti Y.V."/>
            <person name="Nozhevnikova A.N."/>
        </authorList>
    </citation>
    <scope>NUCLEOTIDE SEQUENCE [LARGE SCALE GENOMIC DNA]</scope>
    <source>
        <strain evidence="4">J2</strain>
    </source>
</reference>
<dbReference type="InterPro" id="IPR050245">
    <property type="entry name" value="PrsA_foldase"/>
</dbReference>
<evidence type="ECO:0000313" key="4">
    <source>
        <dbReference type="EMBL" id="TLD42628.1"/>
    </source>
</evidence>
<dbReference type="PROSITE" id="PS50198">
    <property type="entry name" value="PPIC_PPIASE_2"/>
    <property type="match status" value="1"/>
</dbReference>
<dbReference type="InterPro" id="IPR046357">
    <property type="entry name" value="PPIase_dom_sf"/>
</dbReference>
<gene>
    <name evidence="4" type="ORF">JETT_1082</name>
</gene>
<name>A0A533QD31_9BACT</name>
<evidence type="ECO:0000313" key="5">
    <source>
        <dbReference type="Proteomes" id="UP000319783"/>
    </source>
</evidence>
<dbReference type="PANTHER" id="PTHR47245">
    <property type="entry name" value="PEPTIDYLPROLYL ISOMERASE"/>
    <property type="match status" value="1"/>
</dbReference>
<keyword evidence="2" id="KW-0732">Signal</keyword>
<evidence type="ECO:0000256" key="1">
    <source>
        <dbReference type="PROSITE-ProRule" id="PRU00278"/>
    </source>
</evidence>
<dbReference type="InterPro" id="IPR027304">
    <property type="entry name" value="Trigger_fact/SurA_dom_sf"/>
</dbReference>
<organism evidence="4 5">
    <name type="scientific">Candidatus Jettenia ecosi</name>
    <dbReference type="NCBI Taxonomy" id="2494326"/>
    <lineage>
        <taxon>Bacteria</taxon>
        <taxon>Pseudomonadati</taxon>
        <taxon>Planctomycetota</taxon>
        <taxon>Candidatus Brocadiia</taxon>
        <taxon>Candidatus Brocadiales</taxon>
        <taxon>Candidatus Brocadiaceae</taxon>
        <taxon>Candidatus Jettenia</taxon>
    </lineage>
</organism>
<feature type="chain" id="PRO_5021914161" evidence="2">
    <location>
        <begin position="23"/>
        <end position="303"/>
    </location>
</feature>
<dbReference type="AlphaFoldDB" id="A0A533QD31"/>
<dbReference type="SUPFAM" id="SSF54534">
    <property type="entry name" value="FKBP-like"/>
    <property type="match status" value="1"/>
</dbReference>
<dbReference type="SUPFAM" id="SSF109998">
    <property type="entry name" value="Triger factor/SurA peptide-binding domain-like"/>
    <property type="match status" value="1"/>
</dbReference>
<feature type="signal peptide" evidence="2">
    <location>
        <begin position="1"/>
        <end position="22"/>
    </location>
</feature>